<dbReference type="InterPro" id="IPR002347">
    <property type="entry name" value="SDR_fam"/>
</dbReference>
<evidence type="ECO:0000313" key="5">
    <source>
        <dbReference type="EMBL" id="RZS90953.1"/>
    </source>
</evidence>
<comment type="similarity">
    <text evidence="1 3">Belongs to the short-chain dehydrogenases/reductases (SDR) family.</text>
</comment>
<comment type="caution">
    <text evidence="5">The sequence shown here is derived from an EMBL/GenBank/DDBJ whole genome shotgun (WGS) entry which is preliminary data.</text>
</comment>
<dbReference type="PIRSF" id="PIRSF000126">
    <property type="entry name" value="11-beta-HSD1"/>
    <property type="match status" value="1"/>
</dbReference>
<proteinExistence type="inferred from homology"/>
<feature type="domain" description="Ketoreductase" evidence="4">
    <location>
        <begin position="2"/>
        <end position="182"/>
    </location>
</feature>
<dbReference type="GO" id="GO:0016491">
    <property type="term" value="F:oxidoreductase activity"/>
    <property type="evidence" value="ECO:0007669"/>
    <property type="project" value="UniProtKB-KW"/>
</dbReference>
<dbReference type="PRINTS" id="PR00080">
    <property type="entry name" value="SDRFAMILY"/>
</dbReference>
<reference evidence="5 6" key="1">
    <citation type="submission" date="2019-02" db="EMBL/GenBank/DDBJ databases">
        <title>Genomic Encyclopedia of Type Strains, Phase IV (KMG-IV): sequencing the most valuable type-strain genomes for metagenomic binning, comparative biology and taxonomic classification.</title>
        <authorList>
            <person name="Goeker M."/>
        </authorList>
    </citation>
    <scope>NUCLEOTIDE SEQUENCE [LARGE SCALE GENOMIC DNA]</scope>
    <source>
        <strain evidence="5 6">DSM 45622</strain>
    </source>
</reference>
<evidence type="ECO:0000256" key="1">
    <source>
        <dbReference type="ARBA" id="ARBA00006484"/>
    </source>
</evidence>
<dbReference type="Proteomes" id="UP000293638">
    <property type="component" value="Unassembled WGS sequence"/>
</dbReference>
<accession>A0A4Q7NUR6</accession>
<keyword evidence="2" id="KW-0560">Oxidoreductase</keyword>
<keyword evidence="6" id="KW-1185">Reference proteome</keyword>
<dbReference type="PANTHER" id="PTHR44196:SF2">
    <property type="entry name" value="SHORT-CHAIN DEHYDROGENASE-RELATED"/>
    <property type="match status" value="1"/>
</dbReference>
<dbReference type="CDD" id="cd05233">
    <property type="entry name" value="SDR_c"/>
    <property type="match status" value="1"/>
</dbReference>
<dbReference type="EMBL" id="SGXD01000001">
    <property type="protein sequence ID" value="RZS90953.1"/>
    <property type="molecule type" value="Genomic_DNA"/>
</dbReference>
<evidence type="ECO:0000259" key="4">
    <source>
        <dbReference type="SMART" id="SM00822"/>
    </source>
</evidence>
<sequence length="247" mass="26575">MPTALVTGATSGIGWAYARRLAHQGFDLVLVARDGPRLEGRAEELAVYGVGTEVLVADLADREQLRSVEVRLSDPARPVDWLVSGAGFGLATPFGETDVRDEERLLDVLVRAVVVLTKAALPGMVERGGGTVVTVSSVAGFLRRGTYSAAKAYATAFTEGLVEELRGTGVRVQALCPGLTRTEFHARSGDDVDRIPGWVWLDVDQVVEGSLRDLGRGRVVSVPGWQYAALPAFTRAVPPSLLRRIRR</sequence>
<dbReference type="GO" id="GO:0016020">
    <property type="term" value="C:membrane"/>
    <property type="evidence" value="ECO:0007669"/>
    <property type="project" value="TreeGrafter"/>
</dbReference>
<dbReference type="PRINTS" id="PR00081">
    <property type="entry name" value="GDHRDH"/>
</dbReference>
<protein>
    <recommendedName>
        <fullName evidence="4">Ketoreductase domain-containing protein</fullName>
    </recommendedName>
</protein>
<dbReference type="Gene3D" id="3.40.50.720">
    <property type="entry name" value="NAD(P)-binding Rossmann-like Domain"/>
    <property type="match status" value="1"/>
</dbReference>
<dbReference type="SMART" id="SM00822">
    <property type="entry name" value="PKS_KR"/>
    <property type="match status" value="1"/>
</dbReference>
<dbReference type="SUPFAM" id="SSF51735">
    <property type="entry name" value="NAD(P)-binding Rossmann-fold domains"/>
    <property type="match status" value="1"/>
</dbReference>
<name>A0A4Q7NUR6_9ACTN</name>
<gene>
    <name evidence="5" type="ORF">EV189_0183</name>
</gene>
<dbReference type="PANTHER" id="PTHR44196">
    <property type="entry name" value="DEHYDROGENASE/REDUCTASE SDR FAMILY MEMBER 7B"/>
    <property type="match status" value="1"/>
</dbReference>
<evidence type="ECO:0000256" key="2">
    <source>
        <dbReference type="ARBA" id="ARBA00023002"/>
    </source>
</evidence>
<evidence type="ECO:0000256" key="3">
    <source>
        <dbReference type="RuleBase" id="RU000363"/>
    </source>
</evidence>
<dbReference type="InterPro" id="IPR057326">
    <property type="entry name" value="KR_dom"/>
</dbReference>
<dbReference type="RefSeq" id="WP_130491074.1">
    <property type="nucleotide sequence ID" value="NZ_SGXD01000001.1"/>
</dbReference>
<dbReference type="Pfam" id="PF00106">
    <property type="entry name" value="adh_short"/>
    <property type="match status" value="1"/>
</dbReference>
<dbReference type="AlphaFoldDB" id="A0A4Q7NUR6"/>
<dbReference type="OrthoDB" id="9797538at2"/>
<dbReference type="InterPro" id="IPR036291">
    <property type="entry name" value="NAD(P)-bd_dom_sf"/>
</dbReference>
<evidence type="ECO:0000313" key="6">
    <source>
        <dbReference type="Proteomes" id="UP000293638"/>
    </source>
</evidence>
<organism evidence="5 6">
    <name type="scientific">Motilibacter rhizosphaerae</name>
    <dbReference type="NCBI Taxonomy" id="598652"/>
    <lineage>
        <taxon>Bacteria</taxon>
        <taxon>Bacillati</taxon>
        <taxon>Actinomycetota</taxon>
        <taxon>Actinomycetes</taxon>
        <taxon>Motilibacterales</taxon>
        <taxon>Motilibacteraceae</taxon>
        <taxon>Motilibacter</taxon>
    </lineage>
</organism>